<protein>
    <submittedName>
        <fullName evidence="8">Glutamate or tyrosine decarboxylase</fullName>
    </submittedName>
</protein>
<dbReference type="PANTHER" id="PTHR42735">
    <property type="match status" value="1"/>
</dbReference>
<feature type="region of interest" description="Disordered" evidence="7">
    <location>
        <begin position="446"/>
        <end position="474"/>
    </location>
</feature>
<dbReference type="AlphaFoldDB" id="A0A1C5IC36"/>
<dbReference type="Gene3D" id="3.40.640.10">
    <property type="entry name" value="Type I PLP-dependent aspartate aminotransferase-like (Major domain)"/>
    <property type="match status" value="1"/>
</dbReference>
<feature type="modified residue" description="N6-(pyridoxal phosphate)lysine" evidence="5">
    <location>
        <position position="243"/>
    </location>
</feature>
<organism evidence="8 9">
    <name type="scientific">Micromonospora coxensis</name>
    <dbReference type="NCBI Taxonomy" id="356852"/>
    <lineage>
        <taxon>Bacteria</taxon>
        <taxon>Bacillati</taxon>
        <taxon>Actinomycetota</taxon>
        <taxon>Actinomycetes</taxon>
        <taxon>Micromonosporales</taxon>
        <taxon>Micromonosporaceae</taxon>
        <taxon>Micromonospora</taxon>
    </lineage>
</organism>
<reference evidence="9" key="1">
    <citation type="submission" date="2016-06" db="EMBL/GenBank/DDBJ databases">
        <authorList>
            <person name="Varghese N."/>
            <person name="Submissions Spin"/>
        </authorList>
    </citation>
    <scope>NUCLEOTIDE SEQUENCE [LARGE SCALE GENOMIC DNA]</scope>
    <source>
        <strain evidence="9">DSM 45161</strain>
    </source>
</reference>
<dbReference type="SUPFAM" id="SSF53383">
    <property type="entry name" value="PLP-dependent transferases"/>
    <property type="match status" value="1"/>
</dbReference>
<evidence type="ECO:0000256" key="7">
    <source>
        <dbReference type="SAM" id="MobiDB-lite"/>
    </source>
</evidence>
<comment type="similarity">
    <text evidence="4">Belongs to the group II decarboxylase family. Sphingosine-1-phosphate lyase subfamily.</text>
</comment>
<evidence type="ECO:0000256" key="3">
    <source>
        <dbReference type="ARBA" id="ARBA00023239"/>
    </source>
</evidence>
<evidence type="ECO:0000256" key="2">
    <source>
        <dbReference type="ARBA" id="ARBA00022898"/>
    </source>
</evidence>
<evidence type="ECO:0000256" key="6">
    <source>
        <dbReference type="RuleBase" id="RU000382"/>
    </source>
</evidence>
<dbReference type="InterPro" id="IPR015424">
    <property type="entry name" value="PyrdxlP-dep_Trfase"/>
</dbReference>
<evidence type="ECO:0000313" key="8">
    <source>
        <dbReference type="EMBL" id="SCG56008.1"/>
    </source>
</evidence>
<evidence type="ECO:0000256" key="4">
    <source>
        <dbReference type="ARBA" id="ARBA00038302"/>
    </source>
</evidence>
<dbReference type="GO" id="GO:0030170">
    <property type="term" value="F:pyridoxal phosphate binding"/>
    <property type="evidence" value="ECO:0007669"/>
    <property type="project" value="InterPro"/>
</dbReference>
<dbReference type="InterPro" id="IPR015422">
    <property type="entry name" value="PyrdxlP-dep_Trfase_small"/>
</dbReference>
<name>A0A1C5IC36_9ACTN</name>
<dbReference type="PANTHER" id="PTHR42735:SF6">
    <property type="entry name" value="SPHINGOSINE-1-PHOSPHATE LYASE 1"/>
    <property type="match status" value="1"/>
</dbReference>
<keyword evidence="3 6" id="KW-0456">Lyase</keyword>
<dbReference type="GO" id="GO:0019752">
    <property type="term" value="P:carboxylic acid metabolic process"/>
    <property type="evidence" value="ECO:0007669"/>
    <property type="project" value="InterPro"/>
</dbReference>
<dbReference type="InterPro" id="IPR015421">
    <property type="entry name" value="PyrdxlP-dep_Trfase_major"/>
</dbReference>
<dbReference type="RefSeq" id="WP_088976169.1">
    <property type="nucleotide sequence ID" value="NZ_LT607753.1"/>
</dbReference>
<feature type="compositionally biased region" description="Low complexity" evidence="7">
    <location>
        <begin position="446"/>
        <end position="466"/>
    </location>
</feature>
<sequence>MIDEKGLGADDVLAEIRALRALDRPTHGGRLFAYVYDPAVPGLDELTAAAHAQSAHVNGLDPTAFPSLLAMENALVAAAARLLGGGPGSTAPDVVGSVTSGGTESLILAVKAARDARPEIANPRIVVPVSAHAAFAKAAHLLRVTLDTVPVDPVTLRPAVADVAAAVRPETVLVACSAPSYAHGVVDPVAGIAAVAAAAGTRCHVDACFGGWTLPYLRRLGVPVPPFDLSVDGVTSISVDLHKYAYAPKGVSVLLHRDASLRAAQYFAYADWPGYTMVNPVLASTRSGGPIAAAYATLRHLGDAGYLRLAAATRDAVTALAGAVRDVDGLRLMAEPESTVVCFTSTDPDLDLFVLVDELTARGWHTQPQLRHAGLPPSVHLTVTASVAPRVAEFGPALADAVAAARAAGPVRLPPELRALATSLTPDALTPETVAALAAGLGLGATTPTSGSGAGTPDPSLGEATPEPGPPTPERMAVVNTLLDAAAPAVRERLLVEFVSLLQRPAW</sequence>
<keyword evidence="2 5" id="KW-0663">Pyridoxal phosphate</keyword>
<keyword evidence="9" id="KW-1185">Reference proteome</keyword>
<dbReference type="Proteomes" id="UP000198215">
    <property type="component" value="Chromosome I"/>
</dbReference>
<dbReference type="InterPro" id="IPR002129">
    <property type="entry name" value="PyrdxlP-dep_de-COase"/>
</dbReference>
<evidence type="ECO:0000313" key="9">
    <source>
        <dbReference type="Proteomes" id="UP000198215"/>
    </source>
</evidence>
<dbReference type="EMBL" id="LT607753">
    <property type="protein sequence ID" value="SCG56008.1"/>
    <property type="molecule type" value="Genomic_DNA"/>
</dbReference>
<dbReference type="OrthoDB" id="3401800at2"/>
<comment type="cofactor">
    <cofactor evidence="1 5 6">
        <name>pyridoxal 5'-phosphate</name>
        <dbReference type="ChEBI" id="CHEBI:597326"/>
    </cofactor>
</comment>
<dbReference type="Gene3D" id="3.90.1150.10">
    <property type="entry name" value="Aspartate Aminotransferase, domain 1"/>
    <property type="match status" value="1"/>
</dbReference>
<proteinExistence type="inferred from homology"/>
<gene>
    <name evidence="8" type="ORF">GA0070614_2584</name>
</gene>
<dbReference type="GO" id="GO:0004058">
    <property type="term" value="F:aromatic-L-amino-acid decarboxylase activity"/>
    <property type="evidence" value="ECO:0007669"/>
    <property type="project" value="UniProtKB-ARBA"/>
</dbReference>
<dbReference type="InterPro" id="IPR050477">
    <property type="entry name" value="GrpII_AminoAcid_Decarb"/>
</dbReference>
<dbReference type="Pfam" id="PF00282">
    <property type="entry name" value="Pyridoxal_deC"/>
    <property type="match status" value="1"/>
</dbReference>
<accession>A0A1C5IC36</accession>
<evidence type="ECO:0000256" key="1">
    <source>
        <dbReference type="ARBA" id="ARBA00001933"/>
    </source>
</evidence>
<evidence type="ECO:0000256" key="5">
    <source>
        <dbReference type="PIRSR" id="PIRSR602129-50"/>
    </source>
</evidence>